<dbReference type="Proteomes" id="UP000242146">
    <property type="component" value="Unassembled WGS sequence"/>
</dbReference>
<dbReference type="EMBL" id="MCGT01000086">
    <property type="protein sequence ID" value="ORX41935.1"/>
    <property type="molecule type" value="Genomic_DNA"/>
</dbReference>
<organism evidence="2 3">
    <name type="scientific">Hesseltinella vesiculosa</name>
    <dbReference type="NCBI Taxonomy" id="101127"/>
    <lineage>
        <taxon>Eukaryota</taxon>
        <taxon>Fungi</taxon>
        <taxon>Fungi incertae sedis</taxon>
        <taxon>Mucoromycota</taxon>
        <taxon>Mucoromycotina</taxon>
        <taxon>Mucoromycetes</taxon>
        <taxon>Mucorales</taxon>
        <taxon>Cunninghamellaceae</taxon>
        <taxon>Hesseltinella</taxon>
    </lineage>
</organism>
<evidence type="ECO:0000256" key="1">
    <source>
        <dbReference type="SAM" id="MobiDB-lite"/>
    </source>
</evidence>
<protein>
    <submittedName>
        <fullName evidence="2">Uncharacterized protein</fullName>
    </submittedName>
</protein>
<sequence>MADSQDFPITLKQVALPINDTHVEILLQGFSDKIFIIVTQYGKIGSLIHTTFDVLPSLARDPKAVPTTSSFLLGESSGPQADLYTLYATSITQAVGAMNPHEKRPVLLGIALKPLASMERETKSVPPDPRRHHGQSCLAPGAFGMPDL</sequence>
<proteinExistence type="predicted"/>
<dbReference type="PANTHER" id="PTHR31051:SF1">
    <property type="entry name" value="PROTEASOME ASSEMBLY CHAPERONE 3"/>
    <property type="match status" value="1"/>
</dbReference>
<dbReference type="Pfam" id="PF10178">
    <property type="entry name" value="PAC3"/>
    <property type="match status" value="1"/>
</dbReference>
<name>A0A1X2G214_9FUNG</name>
<dbReference type="InterPro" id="IPR018788">
    <property type="entry name" value="Proteasome_assmbl_chp_3"/>
</dbReference>
<comment type="caution">
    <text evidence="2">The sequence shown here is derived from an EMBL/GenBank/DDBJ whole genome shotgun (WGS) entry which is preliminary data.</text>
</comment>
<evidence type="ECO:0000313" key="2">
    <source>
        <dbReference type="EMBL" id="ORX41935.1"/>
    </source>
</evidence>
<evidence type="ECO:0000313" key="3">
    <source>
        <dbReference type="Proteomes" id="UP000242146"/>
    </source>
</evidence>
<gene>
    <name evidence="2" type="ORF">DM01DRAFT_1411883</name>
</gene>
<dbReference type="InterPro" id="IPR053720">
    <property type="entry name" value="Psm_Assembly_Chaperone"/>
</dbReference>
<dbReference type="STRING" id="101127.A0A1X2G214"/>
<reference evidence="2 3" key="1">
    <citation type="submission" date="2016-07" db="EMBL/GenBank/DDBJ databases">
        <title>Pervasive Adenine N6-methylation of Active Genes in Fungi.</title>
        <authorList>
            <consortium name="DOE Joint Genome Institute"/>
            <person name="Mondo S.J."/>
            <person name="Dannebaum R.O."/>
            <person name="Kuo R.C."/>
            <person name="Labutti K."/>
            <person name="Haridas S."/>
            <person name="Kuo A."/>
            <person name="Salamov A."/>
            <person name="Ahrendt S.R."/>
            <person name="Lipzen A."/>
            <person name="Sullivan W."/>
            <person name="Andreopoulos W.B."/>
            <person name="Clum A."/>
            <person name="Lindquist E."/>
            <person name="Daum C."/>
            <person name="Ramamoorthy G.K."/>
            <person name="Gryganskyi A."/>
            <person name="Culley D."/>
            <person name="Magnuson J.K."/>
            <person name="James T.Y."/>
            <person name="O'Malley M.A."/>
            <person name="Stajich J.E."/>
            <person name="Spatafora J.W."/>
            <person name="Visel A."/>
            <person name="Grigoriev I.V."/>
        </authorList>
    </citation>
    <scope>NUCLEOTIDE SEQUENCE [LARGE SCALE GENOMIC DNA]</scope>
    <source>
        <strain evidence="2 3">NRRL 3301</strain>
    </source>
</reference>
<accession>A0A1X2G214</accession>
<feature type="region of interest" description="Disordered" evidence="1">
    <location>
        <begin position="119"/>
        <end position="148"/>
    </location>
</feature>
<dbReference type="PANTHER" id="PTHR31051">
    <property type="entry name" value="PROTEASOME ASSEMBLY CHAPERONE 3"/>
    <property type="match status" value="1"/>
</dbReference>
<dbReference type="OrthoDB" id="5593278at2759"/>
<keyword evidence="3" id="KW-1185">Reference proteome</keyword>
<dbReference type="Gene3D" id="3.30.230.90">
    <property type="match status" value="1"/>
</dbReference>
<dbReference type="AlphaFoldDB" id="A0A1X2G214"/>
<dbReference type="GO" id="GO:0043248">
    <property type="term" value="P:proteasome assembly"/>
    <property type="evidence" value="ECO:0007669"/>
    <property type="project" value="InterPro"/>
</dbReference>